<dbReference type="GO" id="GO:0006355">
    <property type="term" value="P:regulation of DNA-templated transcription"/>
    <property type="evidence" value="ECO:0007669"/>
    <property type="project" value="InterPro"/>
</dbReference>
<keyword evidence="4" id="KW-1185">Reference proteome</keyword>
<organism evidence="3 4">
    <name type="scientific">[Clostridium] asparagiforme DSM 15981</name>
    <dbReference type="NCBI Taxonomy" id="518636"/>
    <lineage>
        <taxon>Bacteria</taxon>
        <taxon>Bacillati</taxon>
        <taxon>Bacillota</taxon>
        <taxon>Clostridia</taxon>
        <taxon>Lachnospirales</taxon>
        <taxon>Lachnospiraceae</taxon>
        <taxon>Enterocloster</taxon>
    </lineage>
</organism>
<dbReference type="RefSeq" id="WP_007718000.1">
    <property type="nucleotide sequence ID" value="NZ_GG657592.1"/>
</dbReference>
<dbReference type="InterPro" id="IPR011608">
    <property type="entry name" value="PRD"/>
</dbReference>
<comment type="caution">
    <text evidence="3">The sequence shown here is derived from an EMBL/GenBank/DDBJ whole genome shotgun (WGS) entry which is preliminary data.</text>
</comment>
<dbReference type="SUPFAM" id="SSF63520">
    <property type="entry name" value="PTS-regulatory domain, PRD"/>
    <property type="match status" value="2"/>
</dbReference>
<reference evidence="3 4" key="2">
    <citation type="submission" date="2009-02" db="EMBL/GenBank/DDBJ databases">
        <title>Draft genome sequence of Clostridium asparagiforme (DSM 15981).</title>
        <authorList>
            <person name="Sudarsanam P."/>
            <person name="Ley R."/>
            <person name="Guruge J."/>
            <person name="Turnbaugh P.J."/>
            <person name="Mahowald M."/>
            <person name="Liep D."/>
            <person name="Gordon J."/>
        </authorList>
    </citation>
    <scope>NUCLEOTIDE SEQUENCE [LARGE SCALE GENOMIC DNA]</scope>
    <source>
        <strain evidence="3 4">DSM 15981</strain>
    </source>
</reference>
<dbReference type="InterPro" id="IPR036634">
    <property type="entry name" value="PRD_sf"/>
</dbReference>
<dbReference type="Pfam" id="PF00874">
    <property type="entry name" value="PRD"/>
    <property type="match status" value="2"/>
</dbReference>
<reference evidence="3 4" key="1">
    <citation type="submission" date="2009-01" db="EMBL/GenBank/DDBJ databases">
        <authorList>
            <person name="Fulton L."/>
            <person name="Clifton S."/>
            <person name="Fulton B."/>
            <person name="Xu J."/>
            <person name="Minx P."/>
            <person name="Pepin K.H."/>
            <person name="Johnson M."/>
            <person name="Bhonagiri V."/>
            <person name="Nash W.E."/>
            <person name="Mardis E.R."/>
            <person name="Wilson R.K."/>
        </authorList>
    </citation>
    <scope>NUCLEOTIDE SEQUENCE [LARGE SCALE GENOMIC DNA]</scope>
    <source>
        <strain evidence="3 4">DSM 15981</strain>
    </source>
</reference>
<proteinExistence type="predicted"/>
<sequence>AAEKQPAVGDQRFYPREYQAAREALKTIAYYENVWLPDDEAGYIALHFVNATQEGEEMQTTIQVTETVQELIKMIQIHFNMSLDETSLSYQRLITHIRYFVRRLFVNEPAGGGDDLLFEQVKSAYPRSYTCVCKIRDYFRMKFHCEITEEEMTYLMLHIRRVTSREGT</sequence>
<dbReference type="PROSITE" id="PS51372">
    <property type="entry name" value="PRD_2"/>
    <property type="match status" value="2"/>
</dbReference>
<dbReference type="InterPro" id="IPR050661">
    <property type="entry name" value="BglG_antiterminators"/>
</dbReference>
<dbReference type="HOGENOM" id="CLU_1581816_0_0_9"/>
<protein>
    <submittedName>
        <fullName evidence="3">PRD domain protein</fullName>
    </submittedName>
</protein>
<dbReference type="Gene3D" id="1.10.1790.10">
    <property type="entry name" value="PRD domain"/>
    <property type="match status" value="2"/>
</dbReference>
<evidence type="ECO:0000313" key="4">
    <source>
        <dbReference type="Proteomes" id="UP000004756"/>
    </source>
</evidence>
<dbReference type="AlphaFoldDB" id="C0D9E2"/>
<feature type="domain" description="PRD" evidence="2">
    <location>
        <begin position="59"/>
        <end position="168"/>
    </location>
</feature>
<evidence type="ECO:0000256" key="1">
    <source>
        <dbReference type="ARBA" id="ARBA00022737"/>
    </source>
</evidence>
<feature type="domain" description="PRD" evidence="2">
    <location>
        <begin position="1"/>
        <end position="58"/>
    </location>
</feature>
<dbReference type="PANTHER" id="PTHR30185:SF15">
    <property type="entry name" value="CRYPTIC BETA-GLUCOSIDE BGL OPERON ANTITERMINATOR"/>
    <property type="match status" value="1"/>
</dbReference>
<feature type="non-terminal residue" evidence="3">
    <location>
        <position position="1"/>
    </location>
</feature>
<name>C0D9E2_9FIRM</name>
<evidence type="ECO:0000259" key="2">
    <source>
        <dbReference type="PROSITE" id="PS51372"/>
    </source>
</evidence>
<evidence type="ECO:0000313" key="3">
    <source>
        <dbReference type="EMBL" id="EEG52049.1"/>
    </source>
</evidence>
<gene>
    <name evidence="3" type="ORF">CLOSTASPAR_05892</name>
</gene>
<dbReference type="EMBL" id="ACCJ01000489">
    <property type="protein sequence ID" value="EEG52049.1"/>
    <property type="molecule type" value="Genomic_DNA"/>
</dbReference>
<keyword evidence="1" id="KW-0677">Repeat</keyword>
<dbReference type="PANTHER" id="PTHR30185">
    <property type="entry name" value="CRYPTIC BETA-GLUCOSIDE BGL OPERON ANTITERMINATOR"/>
    <property type="match status" value="1"/>
</dbReference>
<dbReference type="Proteomes" id="UP000004756">
    <property type="component" value="Unassembled WGS sequence"/>
</dbReference>
<accession>C0D9E2</accession>